<dbReference type="PANTHER" id="PTHR42988:SF2">
    <property type="entry name" value="CYCLIC NUCLEOTIDE PHOSPHODIESTERASE CBUA0032-RELATED"/>
    <property type="match status" value="1"/>
</dbReference>
<evidence type="ECO:0000313" key="6">
    <source>
        <dbReference type="EMBL" id="SIS22869.1"/>
    </source>
</evidence>
<protein>
    <submittedName>
        <fullName evidence="6">Calcineurin-like phosphoesterase</fullName>
    </submittedName>
</protein>
<evidence type="ECO:0000256" key="3">
    <source>
        <dbReference type="ARBA" id="ARBA00023004"/>
    </source>
</evidence>
<dbReference type="OrthoDB" id="651281at2"/>
<dbReference type="GO" id="GO:0004112">
    <property type="term" value="F:cyclic-nucleotide phosphodiesterase activity"/>
    <property type="evidence" value="ECO:0007669"/>
    <property type="project" value="InterPro"/>
</dbReference>
<comment type="similarity">
    <text evidence="4">Belongs to the cyclic nucleotide phosphodiesterase class-III family.</text>
</comment>
<accession>A0A1N7HDA6</accession>
<evidence type="ECO:0000313" key="7">
    <source>
        <dbReference type="Proteomes" id="UP000186019"/>
    </source>
</evidence>
<dbReference type="AlphaFoldDB" id="A0A1N7HDA6"/>
<dbReference type="PANTHER" id="PTHR42988">
    <property type="entry name" value="PHOSPHOHYDROLASE"/>
    <property type="match status" value="1"/>
</dbReference>
<evidence type="ECO:0000259" key="5">
    <source>
        <dbReference type="Pfam" id="PF00149"/>
    </source>
</evidence>
<dbReference type="RefSeq" id="WP_076534913.1">
    <property type="nucleotide sequence ID" value="NZ_FOAC01000002.1"/>
</dbReference>
<dbReference type="Proteomes" id="UP000186019">
    <property type="component" value="Unassembled WGS sequence"/>
</dbReference>
<dbReference type="Pfam" id="PF00149">
    <property type="entry name" value="Metallophos"/>
    <property type="match status" value="1"/>
</dbReference>
<dbReference type="InterPro" id="IPR029052">
    <property type="entry name" value="Metallo-depent_PP-like"/>
</dbReference>
<dbReference type="InterPro" id="IPR026575">
    <property type="entry name" value="GpdQ/CpdA-like"/>
</dbReference>
<dbReference type="Gene3D" id="3.60.21.10">
    <property type="match status" value="1"/>
</dbReference>
<dbReference type="EMBL" id="FTNV01000003">
    <property type="protein sequence ID" value="SIS22869.1"/>
    <property type="molecule type" value="Genomic_DNA"/>
</dbReference>
<keyword evidence="1" id="KW-0479">Metal-binding</keyword>
<dbReference type="InterPro" id="IPR004843">
    <property type="entry name" value="Calcineurin-like_PHP"/>
</dbReference>
<keyword evidence="2" id="KW-0378">Hydrolase</keyword>
<dbReference type="CDD" id="cd07402">
    <property type="entry name" value="MPP_GpdQ"/>
    <property type="match status" value="1"/>
</dbReference>
<dbReference type="STRING" id="573024.SAMN05216208_2518"/>
<reference evidence="6 7" key="1">
    <citation type="submission" date="2017-01" db="EMBL/GenBank/DDBJ databases">
        <authorList>
            <person name="Mah S.A."/>
            <person name="Swanson W.J."/>
            <person name="Moy G.W."/>
            <person name="Vacquier V.D."/>
        </authorList>
    </citation>
    <scope>NUCLEOTIDE SEQUENCE [LARGE SCALE GENOMIC DNA]</scope>
    <source>
        <strain evidence="6 7">DSM 29590</strain>
    </source>
</reference>
<name>A0A1N7HDA6_9RHOB</name>
<keyword evidence="7" id="KW-1185">Reference proteome</keyword>
<organism evidence="6 7">
    <name type="scientific">Roseovarius nanhaiticus</name>
    <dbReference type="NCBI Taxonomy" id="573024"/>
    <lineage>
        <taxon>Bacteria</taxon>
        <taxon>Pseudomonadati</taxon>
        <taxon>Pseudomonadota</taxon>
        <taxon>Alphaproteobacteria</taxon>
        <taxon>Rhodobacterales</taxon>
        <taxon>Roseobacteraceae</taxon>
        <taxon>Roseovarius</taxon>
    </lineage>
</organism>
<dbReference type="GO" id="GO:0046872">
    <property type="term" value="F:metal ion binding"/>
    <property type="evidence" value="ECO:0007669"/>
    <property type="project" value="UniProtKB-KW"/>
</dbReference>
<sequence>MRKTLIFTDLHYTAPGGRIGHLDPDARFRAGLAHALAQFPDAERIVVTGDLTHHGRPEEYAHLRTALADCPLPVHLTIGNHDRRAIFAAAFPDAPRTSEGHVCEVVDTQDARLILLDTVDDGQHAGVVCDVRLAWLDAALAGAEGRPVVLFLHHPPMLTGFDAMDEIGLTNRAALLAVLKRRANTCQIIAGHMHRTISGPAGGIPTTILKSPCHQSPILRPGMDSHSSIDEPGAYGILYLGPEGPIVHSEDFGVPERKALSYV</sequence>
<keyword evidence="3" id="KW-0408">Iron</keyword>
<evidence type="ECO:0000256" key="1">
    <source>
        <dbReference type="ARBA" id="ARBA00022723"/>
    </source>
</evidence>
<gene>
    <name evidence="6" type="ORF">SAMN05421666_2797</name>
</gene>
<evidence type="ECO:0000256" key="4">
    <source>
        <dbReference type="ARBA" id="ARBA00025742"/>
    </source>
</evidence>
<proteinExistence type="inferred from homology"/>
<evidence type="ECO:0000256" key="2">
    <source>
        <dbReference type="ARBA" id="ARBA00022801"/>
    </source>
</evidence>
<dbReference type="InterPro" id="IPR050884">
    <property type="entry name" value="CNP_phosphodiesterase-III"/>
</dbReference>
<dbReference type="SUPFAM" id="SSF56300">
    <property type="entry name" value="Metallo-dependent phosphatases"/>
    <property type="match status" value="1"/>
</dbReference>
<feature type="domain" description="Calcineurin-like phosphoesterase" evidence="5">
    <location>
        <begin position="3"/>
        <end position="195"/>
    </location>
</feature>